<dbReference type="OrthoDB" id="3514174at2"/>
<dbReference type="InterPro" id="IPR003737">
    <property type="entry name" value="GlcNAc_PI_deacetylase-related"/>
</dbReference>
<keyword evidence="1" id="KW-0862">Zinc</keyword>
<dbReference type="Gene3D" id="3.40.50.10320">
    <property type="entry name" value="LmbE-like"/>
    <property type="match status" value="1"/>
</dbReference>
<name>A0A098Y9V4_9ACTN</name>
<dbReference type="PANTHER" id="PTHR12993">
    <property type="entry name" value="N-ACETYLGLUCOSAMINYL-PHOSPHATIDYLINOSITOL DE-N-ACETYLASE-RELATED"/>
    <property type="match status" value="1"/>
</dbReference>
<dbReference type="GO" id="GO:0016137">
    <property type="term" value="P:glycoside metabolic process"/>
    <property type="evidence" value="ECO:0007669"/>
    <property type="project" value="UniProtKB-ARBA"/>
</dbReference>
<evidence type="ECO:0000313" key="2">
    <source>
        <dbReference type="EMBL" id="KGH47254.1"/>
    </source>
</evidence>
<dbReference type="STRING" id="1522368.IN07_07585"/>
<accession>A0A098Y9V4</accession>
<evidence type="ECO:0000313" key="3">
    <source>
        <dbReference type="Proteomes" id="UP000029713"/>
    </source>
</evidence>
<dbReference type="AlphaFoldDB" id="A0A098Y9V4"/>
<gene>
    <name evidence="2" type="ORF">IN07_07585</name>
</gene>
<sequence>MASAPAPFPDDWQRALVVAAHPDDIEYGPAAAVAVWTAAGKEVHYLLATRGEAGIAGLSPAEAGPLREEEERRSAAVVGVSEVEFLDHSDGVLVADLQLRRDLAGALRRHRPDLVVVMHGGDTWTPPEVTPGALNSADHRALTRSLLDAVADAGNEWIFPDLTETPWSGVQYVAVHAVGYPPPHVVGVSDGVETAVASLVEHRRYLEALSDDPVEEQARRQVDMATLTEDGGRQVGFRLYWG</sequence>
<evidence type="ECO:0000256" key="1">
    <source>
        <dbReference type="ARBA" id="ARBA00022833"/>
    </source>
</evidence>
<dbReference type="GO" id="GO:0016811">
    <property type="term" value="F:hydrolase activity, acting on carbon-nitrogen (but not peptide) bonds, in linear amides"/>
    <property type="evidence" value="ECO:0007669"/>
    <property type="project" value="TreeGrafter"/>
</dbReference>
<keyword evidence="3" id="KW-1185">Reference proteome</keyword>
<proteinExistence type="predicted"/>
<reference evidence="2 3" key="1">
    <citation type="submission" date="2014-07" db="EMBL/GenBank/DDBJ databases">
        <title>Biosystematic studies on Modestobacter strains isolated from extreme hyper-arid desert soil and from historic building.</title>
        <authorList>
            <person name="Bukarasam K."/>
            <person name="Bull A."/>
            <person name="Girard G."/>
            <person name="van Wezel G."/>
            <person name="Goodfellow M."/>
        </authorList>
    </citation>
    <scope>NUCLEOTIDE SEQUENCE [LARGE SCALE GENOMIC DNA]</scope>
    <source>
        <strain evidence="2 3">KNN45-2b</strain>
    </source>
</reference>
<dbReference type="EMBL" id="JPMX01000024">
    <property type="protein sequence ID" value="KGH47254.1"/>
    <property type="molecule type" value="Genomic_DNA"/>
</dbReference>
<dbReference type="InterPro" id="IPR024078">
    <property type="entry name" value="LmbE-like_dom_sf"/>
</dbReference>
<organism evidence="2 3">
    <name type="scientific">Modestobacter caceresii</name>
    <dbReference type="NCBI Taxonomy" id="1522368"/>
    <lineage>
        <taxon>Bacteria</taxon>
        <taxon>Bacillati</taxon>
        <taxon>Actinomycetota</taxon>
        <taxon>Actinomycetes</taxon>
        <taxon>Geodermatophilales</taxon>
        <taxon>Geodermatophilaceae</taxon>
        <taxon>Modestobacter</taxon>
    </lineage>
</organism>
<dbReference type="Pfam" id="PF02585">
    <property type="entry name" value="PIG-L"/>
    <property type="match status" value="1"/>
</dbReference>
<dbReference type="SUPFAM" id="SSF102588">
    <property type="entry name" value="LmbE-like"/>
    <property type="match status" value="1"/>
</dbReference>
<dbReference type="Proteomes" id="UP000029713">
    <property type="component" value="Unassembled WGS sequence"/>
</dbReference>
<dbReference type="PANTHER" id="PTHR12993:SF28">
    <property type="entry name" value="LMBE FAMILY PROTEIN"/>
    <property type="match status" value="1"/>
</dbReference>
<comment type="caution">
    <text evidence="2">The sequence shown here is derived from an EMBL/GenBank/DDBJ whole genome shotgun (WGS) entry which is preliminary data.</text>
</comment>
<dbReference type="RefSeq" id="WP_036334899.1">
    <property type="nucleotide sequence ID" value="NZ_JPMX01000024.1"/>
</dbReference>
<protein>
    <submittedName>
        <fullName evidence="2">GlcNAc-PI de-N-acetylase</fullName>
    </submittedName>
</protein>